<dbReference type="GO" id="GO:0043565">
    <property type="term" value="F:sequence-specific DNA binding"/>
    <property type="evidence" value="ECO:0007669"/>
    <property type="project" value="InterPro"/>
</dbReference>
<feature type="domain" description="HTH araC/xylS-type" evidence="4">
    <location>
        <begin position="204"/>
        <end position="282"/>
    </location>
</feature>
<dbReference type="EMBL" id="AGEE01000017">
    <property type="protein sequence ID" value="EHO12731.1"/>
    <property type="molecule type" value="Genomic_DNA"/>
</dbReference>
<dbReference type="RefSeq" id="WP_006263582.1">
    <property type="nucleotide sequence ID" value="NZ_JH590837.1"/>
</dbReference>
<dbReference type="Gene3D" id="1.10.10.60">
    <property type="entry name" value="Homeodomain-like"/>
    <property type="match status" value="1"/>
</dbReference>
<proteinExistence type="predicted"/>
<sequence>MKTKQVSLKNIAGQAHDGIFFQEVTAKSLSDIMGALKDSHRHDYHVFLFLMKGELKVEIDFTNYELSGVSLLYTSPGQVHKNIEFKEVLYYVLAIKSEYIAPEYKSSIQSMFLQTRFVQLSKENTSLLKNTAQLCIDIYKKSELTFYTATLKNSVNVYISLFLDQYLNQGFSAIPSNRFEKITLSFIKELDIYFVHHKRPSYYAELLHISTTYLNECITHTLGIAVSKVIQERVILEAKRMLFYTDLSVKEIASALGYEDYSYFSRLFMKNEGCTPIVFRGKNRD</sequence>
<keyword evidence="2" id="KW-0238">DNA-binding</keyword>
<dbReference type="PANTHER" id="PTHR43280">
    <property type="entry name" value="ARAC-FAMILY TRANSCRIPTIONAL REGULATOR"/>
    <property type="match status" value="1"/>
</dbReference>
<dbReference type="InterPro" id="IPR037923">
    <property type="entry name" value="HTH-like"/>
</dbReference>
<gene>
    <name evidence="5" type="ORF">HMPREF9715_01886</name>
</gene>
<dbReference type="PANTHER" id="PTHR43280:SF2">
    <property type="entry name" value="HTH-TYPE TRANSCRIPTIONAL REGULATOR EXSA"/>
    <property type="match status" value="1"/>
</dbReference>
<dbReference type="InterPro" id="IPR009057">
    <property type="entry name" value="Homeodomain-like_sf"/>
</dbReference>
<evidence type="ECO:0000256" key="2">
    <source>
        <dbReference type="ARBA" id="ARBA00023125"/>
    </source>
</evidence>
<evidence type="ECO:0000256" key="3">
    <source>
        <dbReference type="ARBA" id="ARBA00023163"/>
    </source>
</evidence>
<dbReference type="SUPFAM" id="SSF46689">
    <property type="entry name" value="Homeodomain-like"/>
    <property type="match status" value="1"/>
</dbReference>
<dbReference type="InterPro" id="IPR018060">
    <property type="entry name" value="HTH_AraC"/>
</dbReference>
<name>A0AAV3F4Z1_9FLAO</name>
<evidence type="ECO:0000256" key="1">
    <source>
        <dbReference type="ARBA" id="ARBA00023015"/>
    </source>
</evidence>
<evidence type="ECO:0000313" key="6">
    <source>
        <dbReference type="Proteomes" id="UP000004834"/>
    </source>
</evidence>
<dbReference type="Proteomes" id="UP000004834">
    <property type="component" value="Unassembled WGS sequence"/>
</dbReference>
<reference evidence="5 6" key="1">
    <citation type="submission" date="2011-11" db="EMBL/GenBank/DDBJ databases">
        <title>The Genome Sequence of Myroides odoratimimus CIP 101113.</title>
        <authorList>
            <person name="Earl A."/>
            <person name="Ward D."/>
            <person name="Feldgarden M."/>
            <person name="Gevers D."/>
            <person name="Huys G."/>
            <person name="Young S.K."/>
            <person name="Zeng Q."/>
            <person name="Gargeya S."/>
            <person name="Fitzgerald M."/>
            <person name="Haas B."/>
            <person name="Abouelleil A."/>
            <person name="Alvarado L."/>
            <person name="Arachchi H.M."/>
            <person name="Berlin A."/>
            <person name="Brown A."/>
            <person name="Chapman S.B."/>
            <person name="Chen Z."/>
            <person name="Dunbar C."/>
            <person name="Freedman E."/>
            <person name="Gearin G."/>
            <person name="Goldberg J."/>
            <person name="Griggs A."/>
            <person name="Gujja S."/>
            <person name="Heiman D."/>
            <person name="Howarth C."/>
            <person name="Larson L."/>
            <person name="Lui A."/>
            <person name="MacDonald P.J.P."/>
            <person name="Montmayeur A."/>
            <person name="Murphy C."/>
            <person name="Neiman D."/>
            <person name="Pearson M."/>
            <person name="Priest M."/>
            <person name="Roberts A."/>
            <person name="Saif S."/>
            <person name="Shea T."/>
            <person name="Shenoy N."/>
            <person name="Sisk P."/>
            <person name="Stolte C."/>
            <person name="Sykes S."/>
            <person name="Wortman J."/>
            <person name="Nusbaum C."/>
            <person name="Birren B."/>
        </authorList>
    </citation>
    <scope>NUCLEOTIDE SEQUENCE [LARGE SCALE GENOMIC DNA]</scope>
    <source>
        <strain evidence="5 6">CIP 101113</strain>
    </source>
</reference>
<evidence type="ECO:0000259" key="4">
    <source>
        <dbReference type="PROSITE" id="PS01124"/>
    </source>
</evidence>
<keyword evidence="3" id="KW-0804">Transcription</keyword>
<organism evidence="5 6">
    <name type="scientific">Myroides odoratimimus CIP 101113</name>
    <dbReference type="NCBI Taxonomy" id="883154"/>
    <lineage>
        <taxon>Bacteria</taxon>
        <taxon>Pseudomonadati</taxon>
        <taxon>Bacteroidota</taxon>
        <taxon>Flavobacteriia</taxon>
        <taxon>Flavobacteriales</taxon>
        <taxon>Flavobacteriaceae</taxon>
        <taxon>Myroides</taxon>
    </lineage>
</organism>
<comment type="caution">
    <text evidence="5">The sequence shown here is derived from an EMBL/GenBank/DDBJ whole genome shotgun (WGS) entry which is preliminary data.</text>
</comment>
<dbReference type="GO" id="GO:0003700">
    <property type="term" value="F:DNA-binding transcription factor activity"/>
    <property type="evidence" value="ECO:0007669"/>
    <property type="project" value="InterPro"/>
</dbReference>
<dbReference type="InterPro" id="IPR020449">
    <property type="entry name" value="Tscrpt_reg_AraC-type_HTH"/>
</dbReference>
<dbReference type="AlphaFoldDB" id="A0AAV3F4Z1"/>
<dbReference type="PRINTS" id="PR00032">
    <property type="entry name" value="HTHARAC"/>
</dbReference>
<dbReference type="SMART" id="SM00342">
    <property type="entry name" value="HTH_ARAC"/>
    <property type="match status" value="1"/>
</dbReference>
<dbReference type="Pfam" id="PF12833">
    <property type="entry name" value="HTH_18"/>
    <property type="match status" value="1"/>
</dbReference>
<accession>A0AAV3F4Z1</accession>
<dbReference type="PROSITE" id="PS01124">
    <property type="entry name" value="HTH_ARAC_FAMILY_2"/>
    <property type="match status" value="1"/>
</dbReference>
<dbReference type="SUPFAM" id="SSF51215">
    <property type="entry name" value="Regulatory protein AraC"/>
    <property type="match status" value="1"/>
</dbReference>
<keyword evidence="1" id="KW-0805">Transcription regulation</keyword>
<evidence type="ECO:0000313" key="5">
    <source>
        <dbReference type="EMBL" id="EHO12731.1"/>
    </source>
</evidence>
<protein>
    <recommendedName>
        <fullName evidence="4">HTH araC/xylS-type domain-containing protein</fullName>
    </recommendedName>
</protein>